<gene>
    <name evidence="1" type="ORF">LCGC14_2417950</name>
</gene>
<organism evidence="1">
    <name type="scientific">marine sediment metagenome</name>
    <dbReference type="NCBI Taxonomy" id="412755"/>
    <lineage>
        <taxon>unclassified sequences</taxon>
        <taxon>metagenomes</taxon>
        <taxon>ecological metagenomes</taxon>
    </lineage>
</organism>
<accession>A0A0F9BQL9</accession>
<feature type="non-terminal residue" evidence="1">
    <location>
        <position position="1"/>
    </location>
</feature>
<dbReference type="AlphaFoldDB" id="A0A0F9BQL9"/>
<name>A0A0F9BQL9_9ZZZZ</name>
<protein>
    <submittedName>
        <fullName evidence="1">Uncharacterized protein</fullName>
    </submittedName>
</protein>
<dbReference type="EMBL" id="LAZR01036691">
    <property type="protein sequence ID" value="KKL24179.1"/>
    <property type="molecule type" value="Genomic_DNA"/>
</dbReference>
<reference evidence="1" key="1">
    <citation type="journal article" date="2015" name="Nature">
        <title>Complex archaea that bridge the gap between prokaryotes and eukaryotes.</title>
        <authorList>
            <person name="Spang A."/>
            <person name="Saw J.H."/>
            <person name="Jorgensen S.L."/>
            <person name="Zaremba-Niedzwiedzka K."/>
            <person name="Martijn J."/>
            <person name="Lind A.E."/>
            <person name="van Eijk R."/>
            <person name="Schleper C."/>
            <person name="Guy L."/>
            <person name="Ettema T.J."/>
        </authorList>
    </citation>
    <scope>NUCLEOTIDE SEQUENCE</scope>
</reference>
<proteinExistence type="predicted"/>
<sequence>VDTAAAGDPPLGIQGPQGGVETEYQLMYLSIDR</sequence>
<comment type="caution">
    <text evidence="1">The sequence shown here is derived from an EMBL/GenBank/DDBJ whole genome shotgun (WGS) entry which is preliminary data.</text>
</comment>
<evidence type="ECO:0000313" key="1">
    <source>
        <dbReference type="EMBL" id="KKL24179.1"/>
    </source>
</evidence>